<evidence type="ECO:0000313" key="3">
    <source>
        <dbReference type="Proteomes" id="UP000218334"/>
    </source>
</evidence>
<sequence>MSIMTIENDRVGSPLIAQGPFIKVQSLKWAMSDDRNVESLTMDSVRQGTYADFLRRGTERQFQGGSHAHLVDVVDVSGARVAWYITQYTTRNQFPHPRGNWPGPSSKILCHLLVSLELTAPHNFNMTTAVPQEYFLAEQRINLMANTAYAASPTFLAAHEWSSDGRADILATTEAVNSLDPALTPTPTKIRIVGQALDNPRLLKLKNVGNYNDRFFPMSDSKWVVHLGRPKGTVFEHDWNLALHNLQALEQRVATSQGANMLVYGPKDSLKDFRTTAPCFLPNVCDDNDPALVAYIPKVDKRYRDDMQELNPWWMLNVMQIVDIKGRKIAAGSPQEMSIRKSLVELSFTIKHNFIKSSTTDSFSATMCGVRIMVPGLHYSDAMTDTIAVGPAPAPATVANSSGTPATAPNGIDATTTASTTAVTPADAGTTITPSAPGTVIDSSTAPATAPNGVDVGATIICSTTDTSTTPSTTTVAPGVVANTDMVRLPSDLPSTSAPVTAAPAPLKAAVSIETSGGTVKKTSQTVLDEDKETPTGSTATANEDSTDDGGRLKRKIAESVQPKPKKSRV</sequence>
<keyword evidence="3" id="KW-1185">Reference proteome</keyword>
<feature type="region of interest" description="Disordered" evidence="1">
    <location>
        <begin position="420"/>
        <end position="450"/>
    </location>
</feature>
<name>A0A2H3B660_9AGAR</name>
<gene>
    <name evidence="2" type="ORF">ARMSODRAFT_977656</name>
</gene>
<proteinExistence type="predicted"/>
<dbReference type="EMBL" id="KZ293441">
    <property type="protein sequence ID" value="PBK66399.1"/>
    <property type="molecule type" value="Genomic_DNA"/>
</dbReference>
<feature type="compositionally biased region" description="Basic and acidic residues" evidence="1">
    <location>
        <begin position="549"/>
        <end position="558"/>
    </location>
</feature>
<feature type="compositionally biased region" description="Polar residues" evidence="1">
    <location>
        <begin position="430"/>
        <end position="447"/>
    </location>
</feature>
<organism evidence="2 3">
    <name type="scientific">Armillaria solidipes</name>
    <dbReference type="NCBI Taxonomy" id="1076256"/>
    <lineage>
        <taxon>Eukaryota</taxon>
        <taxon>Fungi</taxon>
        <taxon>Dikarya</taxon>
        <taxon>Basidiomycota</taxon>
        <taxon>Agaricomycotina</taxon>
        <taxon>Agaricomycetes</taxon>
        <taxon>Agaricomycetidae</taxon>
        <taxon>Agaricales</taxon>
        <taxon>Marasmiineae</taxon>
        <taxon>Physalacriaceae</taxon>
        <taxon>Armillaria</taxon>
    </lineage>
</organism>
<feature type="compositionally biased region" description="Polar residues" evidence="1">
    <location>
        <begin position="517"/>
        <end position="527"/>
    </location>
</feature>
<reference evidence="3" key="1">
    <citation type="journal article" date="2017" name="Nat. Ecol. Evol.">
        <title>Genome expansion and lineage-specific genetic innovations in the forest pathogenic fungi Armillaria.</title>
        <authorList>
            <person name="Sipos G."/>
            <person name="Prasanna A.N."/>
            <person name="Walter M.C."/>
            <person name="O'Connor E."/>
            <person name="Balint B."/>
            <person name="Krizsan K."/>
            <person name="Kiss B."/>
            <person name="Hess J."/>
            <person name="Varga T."/>
            <person name="Slot J."/>
            <person name="Riley R."/>
            <person name="Boka B."/>
            <person name="Rigling D."/>
            <person name="Barry K."/>
            <person name="Lee J."/>
            <person name="Mihaltcheva S."/>
            <person name="LaButti K."/>
            <person name="Lipzen A."/>
            <person name="Waldron R."/>
            <person name="Moloney N.M."/>
            <person name="Sperisen C."/>
            <person name="Kredics L."/>
            <person name="Vagvoelgyi C."/>
            <person name="Patrignani A."/>
            <person name="Fitzpatrick D."/>
            <person name="Nagy I."/>
            <person name="Doyle S."/>
            <person name="Anderson J.B."/>
            <person name="Grigoriev I.V."/>
            <person name="Gueldener U."/>
            <person name="Muensterkoetter M."/>
            <person name="Nagy L.G."/>
        </authorList>
    </citation>
    <scope>NUCLEOTIDE SEQUENCE [LARGE SCALE GENOMIC DNA]</scope>
    <source>
        <strain evidence="3">28-4</strain>
    </source>
</reference>
<feature type="compositionally biased region" description="Polar residues" evidence="1">
    <location>
        <begin position="535"/>
        <end position="544"/>
    </location>
</feature>
<accession>A0A2H3B660</accession>
<dbReference type="Proteomes" id="UP000218334">
    <property type="component" value="Unassembled WGS sequence"/>
</dbReference>
<feature type="region of interest" description="Disordered" evidence="1">
    <location>
        <begin position="517"/>
        <end position="570"/>
    </location>
</feature>
<dbReference type="AlphaFoldDB" id="A0A2H3B660"/>
<evidence type="ECO:0000256" key="1">
    <source>
        <dbReference type="SAM" id="MobiDB-lite"/>
    </source>
</evidence>
<evidence type="ECO:0000313" key="2">
    <source>
        <dbReference type="EMBL" id="PBK66399.1"/>
    </source>
</evidence>
<protein>
    <submittedName>
        <fullName evidence="2">Uncharacterized protein</fullName>
    </submittedName>
</protein>